<dbReference type="Gene3D" id="3.40.50.1820">
    <property type="entry name" value="alpha/beta hydrolase"/>
    <property type="match status" value="1"/>
</dbReference>
<sequence length="991" mass="103834">MKQLRTLACIAAVGLSVAGIMSPATAAENWPMFGKGYENTRATSDTGISTANIATLSVVRRTTDGGITGTPTVVDGVAYYSDFSGYVKAVRVSDGVVLWRVRPQTTMLSPSPFVTADTVYVAGNNSYVYALNRTNGAVRWTTQIETSPNSRISSSPIVVGNILIIGTGSYQVFIPATPMFRGRVAFLNATTGAILPYSTNMCPSASCGGGISVWSTAAIDEAARTGYIGTGQAYRDPAGPYSDALVAFNIDTGAIRWARQFVANDVYQLQGTLRYDYDVGAAPNLFVANGQRMVGVGGKDGTYRAFNRDTGAPIWSTPVGQGSPIGGVMQSTAYGDGRIYVTSNTSTIGSGRNDPVPATSEALALDAATGTPVWVRQLDAGGFGGVAYANGLMYSSTWDGRLRVFNAANGNLVKEVQVSPARGAYVPAPTDGFPNGSAGGPVVYGNRVLMGYGWTWVLNINGGLTTMEATVGGGGTQTVTLASSSDTYVQSGTPTTNYAYNVNLLARLADAEGLTRASFLQFPLTAIPAGTITSARLRIYGRHDATTGTGQSVSVWPGTRTTTWSGPNVTYDNSDTETGVDFYNTSSIATATVGITPQYYEWNVTDYVASRRSLGHATFGLAVDSAHQYRVTFNSADNTANRPELVVTVSGGGGGGNQLPGSCPSGFTAQAGVNQGFMHNGVARGFVLNVPANTSTPRPVFVSLTGSVESTNENLGARGGTSALTSDGFLVIGPVRRCAGQDPNGSGTSVNGGTCNQAGTGGWTWNPWNEGRVFATAGDPWKTAEGPDSQFLEAVVRCVAGSYPVDSTRMYLGGISSGGTMTNRALLFNSDFWAGGLPISGEWYVSQDNGTAYPGADEFAARRQAVINNPTKIFQGRVGPLPLPASQSPMIVISVWGGTNDVWYCGSTLCADYRPSTQAASNYFSSLSNVVHVACSSSYGHQWPTQNRAAFNTWAATTLASHPKGAPASSFVLPPPPAGYSCRIGRYTDHY</sequence>
<dbReference type="InterPro" id="IPR018391">
    <property type="entry name" value="PQQ_b-propeller_rpt"/>
</dbReference>
<dbReference type="AlphaFoldDB" id="A0A841HL63"/>
<dbReference type="Gene3D" id="2.40.10.480">
    <property type="match status" value="1"/>
</dbReference>
<comment type="subcellular location">
    <subcellularLocation>
        <location evidence="2">Secreted</location>
    </subcellularLocation>
</comment>
<evidence type="ECO:0000313" key="11">
    <source>
        <dbReference type="Proteomes" id="UP000588068"/>
    </source>
</evidence>
<dbReference type="SMART" id="SM00564">
    <property type="entry name" value="PQQ"/>
    <property type="match status" value="7"/>
</dbReference>
<feature type="signal peptide" evidence="7">
    <location>
        <begin position="1"/>
        <end position="26"/>
    </location>
</feature>
<dbReference type="Proteomes" id="UP000588068">
    <property type="component" value="Unassembled WGS sequence"/>
</dbReference>
<keyword evidence="11" id="KW-1185">Reference proteome</keyword>
<proteinExistence type="inferred from homology"/>
<keyword evidence="4" id="KW-0964">Secreted</keyword>
<evidence type="ECO:0000259" key="8">
    <source>
        <dbReference type="Pfam" id="PF01011"/>
    </source>
</evidence>
<evidence type="ECO:0000256" key="2">
    <source>
        <dbReference type="ARBA" id="ARBA00004613"/>
    </source>
</evidence>
<evidence type="ECO:0000256" key="1">
    <source>
        <dbReference type="ARBA" id="ARBA00001931"/>
    </source>
</evidence>
<dbReference type="Pfam" id="PF24517">
    <property type="entry name" value="CBM96"/>
    <property type="match status" value="1"/>
</dbReference>
<evidence type="ECO:0000256" key="3">
    <source>
        <dbReference type="ARBA" id="ARBA00008156"/>
    </source>
</evidence>
<evidence type="ECO:0000256" key="6">
    <source>
        <dbReference type="ARBA" id="ARBA00023002"/>
    </source>
</evidence>
<dbReference type="InterPro" id="IPR002372">
    <property type="entry name" value="PQQ_rpt_dom"/>
</dbReference>
<dbReference type="SUPFAM" id="SSF53474">
    <property type="entry name" value="alpha/beta-Hydrolases"/>
    <property type="match status" value="1"/>
</dbReference>
<gene>
    <name evidence="10" type="ORF">HNQ60_002364</name>
</gene>
<evidence type="ECO:0000259" key="9">
    <source>
        <dbReference type="Pfam" id="PF24517"/>
    </source>
</evidence>
<protein>
    <submittedName>
        <fullName evidence="10">Outer membrane protein assembly factor BamB/poly(3-hydroxybutyrate) depolymerase</fullName>
    </submittedName>
</protein>
<evidence type="ECO:0000313" key="10">
    <source>
        <dbReference type="EMBL" id="MBB6093483.1"/>
    </source>
</evidence>
<feature type="domain" description="Pyrrolo-quinoline quinone repeat" evidence="8">
    <location>
        <begin position="153"/>
        <end position="316"/>
    </location>
</feature>
<dbReference type="PANTHER" id="PTHR32303">
    <property type="entry name" value="QUINOPROTEIN ALCOHOL DEHYDROGENASE (CYTOCHROME C)"/>
    <property type="match status" value="1"/>
</dbReference>
<keyword evidence="5 7" id="KW-0732">Signal</keyword>
<comment type="caution">
    <text evidence="10">The sequence shown here is derived from an EMBL/GenBank/DDBJ whole genome shotgun (WGS) entry which is preliminary data.</text>
</comment>
<evidence type="ECO:0000256" key="5">
    <source>
        <dbReference type="ARBA" id="ARBA00022729"/>
    </source>
</evidence>
<keyword evidence="6" id="KW-0560">Oxidoreductase</keyword>
<evidence type="ECO:0000256" key="7">
    <source>
        <dbReference type="SAM" id="SignalP"/>
    </source>
</evidence>
<dbReference type="InterPro" id="IPR011047">
    <property type="entry name" value="Quinoprotein_ADH-like_sf"/>
</dbReference>
<accession>A0A841HL63</accession>
<name>A0A841HL63_9GAMM</name>
<feature type="chain" id="PRO_5032410056" evidence="7">
    <location>
        <begin position="27"/>
        <end position="991"/>
    </location>
</feature>
<dbReference type="NCBIfam" id="NF033679">
    <property type="entry name" value="DNRLRE_dom"/>
    <property type="match status" value="1"/>
</dbReference>
<dbReference type="EMBL" id="JACHHZ010000003">
    <property type="protein sequence ID" value="MBB6093483.1"/>
    <property type="molecule type" value="Genomic_DNA"/>
</dbReference>
<dbReference type="RefSeq" id="WP_184331948.1">
    <property type="nucleotide sequence ID" value="NZ_JACHHZ010000003.1"/>
</dbReference>
<dbReference type="InterPro" id="IPR055372">
    <property type="entry name" value="CBM96"/>
</dbReference>
<comment type="cofactor">
    <cofactor evidence="1">
        <name>pyrroloquinoline quinone</name>
        <dbReference type="ChEBI" id="CHEBI:58442"/>
    </cofactor>
</comment>
<dbReference type="Pfam" id="PF01011">
    <property type="entry name" value="PQQ"/>
    <property type="match status" value="1"/>
</dbReference>
<evidence type="ECO:0000256" key="4">
    <source>
        <dbReference type="ARBA" id="ARBA00022525"/>
    </source>
</evidence>
<dbReference type="SUPFAM" id="SSF50998">
    <property type="entry name" value="Quinoprotein alcohol dehydrogenase-like"/>
    <property type="match status" value="2"/>
</dbReference>
<dbReference type="Gene3D" id="2.140.10.10">
    <property type="entry name" value="Quinoprotein alcohol dehydrogenase-like superfamily"/>
    <property type="match status" value="1"/>
</dbReference>
<reference evidence="10 11" key="1">
    <citation type="submission" date="2020-08" db="EMBL/GenBank/DDBJ databases">
        <title>Genomic Encyclopedia of Type Strains, Phase IV (KMG-IV): sequencing the most valuable type-strain genomes for metagenomic binning, comparative biology and taxonomic classification.</title>
        <authorList>
            <person name="Goeker M."/>
        </authorList>
    </citation>
    <scope>NUCLEOTIDE SEQUENCE [LARGE SCALE GENOMIC DNA]</scope>
    <source>
        <strain evidence="10 11">DSM 26723</strain>
    </source>
</reference>
<dbReference type="ESTHER" id="9gamm-a0a841hl63">
    <property type="family name" value="AlphaBeta_hydrolase"/>
</dbReference>
<dbReference type="InterPro" id="IPR029058">
    <property type="entry name" value="AB_hydrolase_fold"/>
</dbReference>
<dbReference type="GO" id="GO:0016491">
    <property type="term" value="F:oxidoreductase activity"/>
    <property type="evidence" value="ECO:0007669"/>
    <property type="project" value="UniProtKB-KW"/>
</dbReference>
<comment type="similarity">
    <text evidence="3">Belongs to the bacterial PQQ dehydrogenase family.</text>
</comment>
<dbReference type="GO" id="GO:0005576">
    <property type="term" value="C:extracellular region"/>
    <property type="evidence" value="ECO:0007669"/>
    <property type="project" value="UniProtKB-SubCell"/>
</dbReference>
<dbReference type="PANTHER" id="PTHR32303:SF10">
    <property type="entry name" value="OUTER MEMBRANE PROTEIN ASSEMBLY FACTOR BAMB"/>
    <property type="match status" value="1"/>
</dbReference>
<feature type="domain" description="Carbohydrate-binding module family 96" evidence="9">
    <location>
        <begin position="478"/>
        <end position="648"/>
    </location>
</feature>
<organism evidence="10 11">
    <name type="scientific">Povalibacter uvarum</name>
    <dbReference type="NCBI Taxonomy" id="732238"/>
    <lineage>
        <taxon>Bacteria</taxon>
        <taxon>Pseudomonadati</taxon>
        <taxon>Pseudomonadota</taxon>
        <taxon>Gammaproteobacteria</taxon>
        <taxon>Steroidobacterales</taxon>
        <taxon>Steroidobacteraceae</taxon>
        <taxon>Povalibacter</taxon>
    </lineage>
</organism>